<dbReference type="InterPro" id="IPR038765">
    <property type="entry name" value="Papain-like_cys_pep_sf"/>
</dbReference>
<comment type="caution">
    <text evidence="2">The sequence shown here is derived from an EMBL/GenBank/DDBJ whole genome shotgun (WGS) entry which is preliminary data.</text>
</comment>
<dbReference type="PROSITE" id="PS51257">
    <property type="entry name" value="PROKAR_LIPOPROTEIN"/>
    <property type="match status" value="1"/>
</dbReference>
<feature type="signal peptide" evidence="1">
    <location>
        <begin position="1"/>
        <end position="24"/>
    </location>
</feature>
<dbReference type="OrthoDB" id="8740273at2"/>
<dbReference type="InterPro" id="IPR010846">
    <property type="entry name" value="AmiA-like"/>
</dbReference>
<accession>A0A3N5YQR1</accession>
<name>A0A3N5YQR1_9ALTE</name>
<evidence type="ECO:0000313" key="2">
    <source>
        <dbReference type="EMBL" id="RPJ68571.1"/>
    </source>
</evidence>
<sequence>MQKASIIIISISLLAALLSGCDNAKELPPLTSEEIQIATDVGITPEEYQVIKHTQLYELSPRQTDQYLQVLHQLEPDLRERIGMIAEKNIGQPYDIYLLGEAPFEPYDAQPLFELSKSDCVVFAEHTYAMGLSDNWGDFFTTLQHIRYNQGEVSVVTRNHFTEYDWNINNRWLVEDITDIAGADTMGHYKLTVNKERFFAKQFGIDVPVDEVTIDEVYVANAHVDQVAQHLSTGDLVNFVRGKGEHAWVGHVGVIKVEEDGTVNVIHSAEPAVRKEGLIALAKEFNETAAEREAEGKSATLGFKFLRLREQPISNLAEKFDGAIPPIVMRGRKHTYLTQQQVEDKLSNM</sequence>
<proteinExistence type="predicted"/>
<dbReference type="AlphaFoldDB" id="A0A3N5YQR1"/>
<evidence type="ECO:0000313" key="3">
    <source>
        <dbReference type="Proteomes" id="UP000275281"/>
    </source>
</evidence>
<dbReference type="Gene3D" id="1.10.3670.10">
    <property type="entry name" value="Putative xylanase like domain"/>
    <property type="match status" value="1"/>
</dbReference>
<reference evidence="2 3" key="1">
    <citation type="submission" date="2018-11" db="EMBL/GenBank/DDBJ databases">
        <authorList>
            <person name="Ye M.-Q."/>
            <person name="Du Z.-J."/>
        </authorList>
    </citation>
    <scope>NUCLEOTIDE SEQUENCE [LARGE SCALE GENOMIC DNA]</scope>
    <source>
        <strain evidence="2 3">U0105</strain>
    </source>
</reference>
<organism evidence="2 3">
    <name type="scientific">Alteromonas sediminis</name>
    <dbReference type="NCBI Taxonomy" id="2259342"/>
    <lineage>
        <taxon>Bacteria</taxon>
        <taxon>Pseudomonadati</taxon>
        <taxon>Pseudomonadota</taxon>
        <taxon>Gammaproteobacteria</taxon>
        <taxon>Alteromonadales</taxon>
        <taxon>Alteromonadaceae</taxon>
        <taxon>Alteromonas/Salinimonas group</taxon>
        <taxon>Alteromonas</taxon>
    </lineage>
</organism>
<gene>
    <name evidence="2" type="ORF">DRW07_03985</name>
</gene>
<evidence type="ECO:0000256" key="1">
    <source>
        <dbReference type="SAM" id="SignalP"/>
    </source>
</evidence>
<dbReference type="RefSeq" id="WP_124026572.1">
    <property type="nucleotide sequence ID" value="NZ_JBHRSN010000005.1"/>
</dbReference>
<keyword evidence="3" id="KW-1185">Reference proteome</keyword>
<protein>
    <submittedName>
        <fullName evidence="2">DUF1460 domain-containing protein</fullName>
    </submittedName>
</protein>
<feature type="chain" id="PRO_5018318369" evidence="1">
    <location>
        <begin position="25"/>
        <end position="349"/>
    </location>
</feature>
<keyword evidence="1" id="KW-0732">Signal</keyword>
<dbReference type="SUPFAM" id="SSF54001">
    <property type="entry name" value="Cysteine proteinases"/>
    <property type="match status" value="1"/>
</dbReference>
<dbReference type="Pfam" id="PF07313">
    <property type="entry name" value="AmiA-like"/>
    <property type="match status" value="1"/>
</dbReference>
<dbReference type="Proteomes" id="UP000275281">
    <property type="component" value="Unassembled WGS sequence"/>
</dbReference>
<dbReference type="EMBL" id="RPOK01000001">
    <property type="protein sequence ID" value="RPJ68571.1"/>
    <property type="molecule type" value="Genomic_DNA"/>
</dbReference>